<reference evidence="3 4" key="1">
    <citation type="submission" date="2018-03" db="EMBL/GenBank/DDBJ databases">
        <title>Actinopolyspora mortivallis from Sahara, screening for active biomolecules.</title>
        <authorList>
            <person name="Selama O."/>
            <person name="Wellington E.M.H."/>
            <person name="Hacene H."/>
        </authorList>
    </citation>
    <scope>NUCLEOTIDE SEQUENCE [LARGE SCALE GENOMIC DNA]</scope>
    <source>
        <strain evidence="3 4">M5A</strain>
    </source>
</reference>
<evidence type="ECO:0000256" key="1">
    <source>
        <dbReference type="SAM" id="MobiDB-lite"/>
    </source>
</evidence>
<gene>
    <name evidence="3" type="ORF">CEP50_19065</name>
</gene>
<name>A0A2T0GRM6_ACTMO</name>
<feature type="compositionally biased region" description="Basic and acidic residues" evidence="1">
    <location>
        <begin position="22"/>
        <end position="31"/>
    </location>
</feature>
<evidence type="ECO:0000313" key="4">
    <source>
        <dbReference type="Proteomes" id="UP000239352"/>
    </source>
</evidence>
<dbReference type="Proteomes" id="UP000239352">
    <property type="component" value="Unassembled WGS sequence"/>
</dbReference>
<dbReference type="GO" id="GO:0008239">
    <property type="term" value="F:dipeptidyl-peptidase activity"/>
    <property type="evidence" value="ECO:0007669"/>
    <property type="project" value="TreeGrafter"/>
</dbReference>
<evidence type="ECO:0000259" key="2">
    <source>
        <dbReference type="Pfam" id="PF00930"/>
    </source>
</evidence>
<dbReference type="SUPFAM" id="SSF82171">
    <property type="entry name" value="DPP6 N-terminal domain-like"/>
    <property type="match status" value="1"/>
</dbReference>
<dbReference type="InterPro" id="IPR050278">
    <property type="entry name" value="Serine_Prot_S9B/DPPIV"/>
</dbReference>
<sequence length="192" mass="20795">MLFLRSSSGTDRNNALWMFTPEDGREHRVADPAELDDTDAASPAEKARRERVRERASGITSYATDSPVSTVAFALSGALFVVDLDTGEVTRLPARHPVADPRPSPDGTRIAYTSGGALRVIGSDGSGDQALAEPDHDQQSWGTAEFIAAEEMNRRRGYWWSPDGSAVLATRVDESAVARWNLTDPTDPTLPP</sequence>
<feature type="domain" description="Dipeptidylpeptidase IV N-terminal" evidence="2">
    <location>
        <begin position="75"/>
        <end position="188"/>
    </location>
</feature>
<dbReference type="Pfam" id="PF00930">
    <property type="entry name" value="DPPIV_N"/>
    <property type="match status" value="1"/>
</dbReference>
<dbReference type="PANTHER" id="PTHR11731:SF193">
    <property type="entry name" value="DIPEPTIDYL PEPTIDASE 9"/>
    <property type="match status" value="1"/>
</dbReference>
<feature type="compositionally biased region" description="Polar residues" evidence="1">
    <location>
        <begin position="1"/>
        <end position="13"/>
    </location>
</feature>
<dbReference type="PANTHER" id="PTHR11731">
    <property type="entry name" value="PROTEASE FAMILY S9B,C DIPEPTIDYL-PEPTIDASE IV-RELATED"/>
    <property type="match status" value="1"/>
</dbReference>
<evidence type="ECO:0000313" key="3">
    <source>
        <dbReference type="EMBL" id="PRW61754.1"/>
    </source>
</evidence>
<keyword evidence="4" id="KW-1185">Reference proteome</keyword>
<comment type="caution">
    <text evidence="3">The sequence shown here is derived from an EMBL/GenBank/DDBJ whole genome shotgun (WGS) entry which is preliminary data.</text>
</comment>
<accession>A0A2T0GRM6</accession>
<dbReference type="GO" id="GO:0006508">
    <property type="term" value="P:proteolysis"/>
    <property type="evidence" value="ECO:0007669"/>
    <property type="project" value="InterPro"/>
</dbReference>
<protein>
    <submittedName>
        <fullName evidence="3">S9 family peptidase</fullName>
    </submittedName>
</protein>
<dbReference type="InterPro" id="IPR002469">
    <property type="entry name" value="Peptidase_S9B_N"/>
</dbReference>
<feature type="non-terminal residue" evidence="3">
    <location>
        <position position="192"/>
    </location>
</feature>
<dbReference type="Gene3D" id="2.140.10.30">
    <property type="entry name" value="Dipeptidylpeptidase IV, N-terminal domain"/>
    <property type="match status" value="1"/>
</dbReference>
<organism evidence="3 4">
    <name type="scientific">Actinopolyspora mortivallis</name>
    <dbReference type="NCBI Taxonomy" id="33906"/>
    <lineage>
        <taxon>Bacteria</taxon>
        <taxon>Bacillati</taxon>
        <taxon>Actinomycetota</taxon>
        <taxon>Actinomycetes</taxon>
        <taxon>Actinopolysporales</taxon>
        <taxon>Actinopolysporaceae</taxon>
        <taxon>Actinopolyspora</taxon>
    </lineage>
</organism>
<dbReference type="AlphaFoldDB" id="A0A2T0GRM6"/>
<feature type="region of interest" description="Disordered" evidence="1">
    <location>
        <begin position="1"/>
        <end position="53"/>
    </location>
</feature>
<proteinExistence type="predicted"/>
<dbReference type="InParanoid" id="A0A2T0GRM6"/>
<dbReference type="EMBL" id="PVSR01000061">
    <property type="protein sequence ID" value="PRW61754.1"/>
    <property type="molecule type" value="Genomic_DNA"/>
</dbReference>